<feature type="signal peptide" evidence="4">
    <location>
        <begin position="1"/>
        <end position="26"/>
    </location>
</feature>
<keyword evidence="3 4" id="KW-0732">Signal</keyword>
<evidence type="ECO:0000256" key="4">
    <source>
        <dbReference type="SAM" id="SignalP"/>
    </source>
</evidence>
<accession>A0A1D2YSY4</accession>
<comment type="caution">
    <text evidence="6">The sequence shown here is derived from an EMBL/GenBank/DDBJ whole genome shotgun (WGS) entry which is preliminary data.</text>
</comment>
<dbReference type="RefSeq" id="WP_069657403.1">
    <property type="nucleotide sequence ID" value="NZ_MIJF01000056.1"/>
</dbReference>
<keyword evidence="2" id="KW-0813">Transport</keyword>
<dbReference type="PANTHER" id="PTHR30290">
    <property type="entry name" value="PERIPLASMIC BINDING COMPONENT OF ABC TRANSPORTER"/>
    <property type="match status" value="1"/>
</dbReference>
<dbReference type="GO" id="GO:0042597">
    <property type="term" value="C:periplasmic space"/>
    <property type="evidence" value="ECO:0007669"/>
    <property type="project" value="UniProtKB-ARBA"/>
</dbReference>
<evidence type="ECO:0000256" key="3">
    <source>
        <dbReference type="ARBA" id="ARBA00022729"/>
    </source>
</evidence>
<feature type="domain" description="Solute-binding protein family 5" evidence="5">
    <location>
        <begin position="90"/>
        <end position="429"/>
    </location>
</feature>
<dbReference type="PANTHER" id="PTHR30290:SF9">
    <property type="entry name" value="OLIGOPEPTIDE-BINDING PROTEIN APPA"/>
    <property type="match status" value="1"/>
</dbReference>
<evidence type="ECO:0000313" key="6">
    <source>
        <dbReference type="EMBL" id="OEF98103.1"/>
    </source>
</evidence>
<dbReference type="AlphaFoldDB" id="A0A1D2YSY4"/>
<comment type="similarity">
    <text evidence="1">Belongs to the bacterial solute-binding protein 5 family.</text>
</comment>
<dbReference type="Pfam" id="PF00496">
    <property type="entry name" value="SBP_bac_5"/>
    <property type="match status" value="1"/>
</dbReference>
<dbReference type="InterPro" id="IPR000914">
    <property type="entry name" value="SBP_5_dom"/>
</dbReference>
<dbReference type="Gene3D" id="3.10.105.10">
    <property type="entry name" value="Dipeptide-binding Protein, Domain 3"/>
    <property type="match status" value="1"/>
</dbReference>
<evidence type="ECO:0000256" key="1">
    <source>
        <dbReference type="ARBA" id="ARBA00005695"/>
    </source>
</evidence>
<dbReference type="PROSITE" id="PS51257">
    <property type="entry name" value="PROKAR_LIPOPROTEIN"/>
    <property type="match status" value="1"/>
</dbReference>
<evidence type="ECO:0000259" key="5">
    <source>
        <dbReference type="Pfam" id="PF00496"/>
    </source>
</evidence>
<organism evidence="6 7">
    <name type="scientific">Vulcanibacillus modesticaldus</name>
    <dbReference type="NCBI Taxonomy" id="337097"/>
    <lineage>
        <taxon>Bacteria</taxon>
        <taxon>Bacillati</taxon>
        <taxon>Bacillota</taxon>
        <taxon>Bacilli</taxon>
        <taxon>Bacillales</taxon>
        <taxon>Bacillaceae</taxon>
        <taxon>Vulcanibacillus</taxon>
    </lineage>
</organism>
<evidence type="ECO:0000313" key="7">
    <source>
        <dbReference type="Proteomes" id="UP000243739"/>
    </source>
</evidence>
<dbReference type="GO" id="GO:0015833">
    <property type="term" value="P:peptide transport"/>
    <property type="evidence" value="ECO:0007669"/>
    <property type="project" value="TreeGrafter"/>
</dbReference>
<dbReference type="GO" id="GO:0043190">
    <property type="term" value="C:ATP-binding cassette (ABC) transporter complex"/>
    <property type="evidence" value="ECO:0007669"/>
    <property type="project" value="InterPro"/>
</dbReference>
<proteinExistence type="inferred from homology"/>
<sequence>MKVKLKLLIVLVVLVLLVTACSGQQADTPDKELPPNKVVQEPSKGGKITIGIDLNNLIIDPLGYQSTRPSFYNIHSILYRGLLKYDQDLELIPDLASSFAIDEENKQIKIVLKDDLKWADGTPLTIEDVEFTFNWYSQRDYNGNWKTYTFHILGTKLFRTGEAADVSGIIIEPSERSITIQYDQIDSKDLQLLTAPILPKKQLLGKSIEQVIEEASTGKLMASGPYKVEIKENEWILTRNDYYEETVYLDQIEITNYNNDREFNFLLALPQDVGENLSSKKIHVLEGIGYQYLGMNLNSPKWKDIEMRKALALAIDYSKIIDDIYQGYADTPASVLHPKSWAFNSSIELKTNIEEAKAILNGKEINVELAYVDTPMNQMIAEKLSEQLNVVGITISLNPLDLERFIPELFSKGKYDLFLANWPYELDPSYENDKWLTKNDVLNGGFNVSHVNDTISDQLLIDGSKLWHYQERKEIYKKWQDYFMSQYYLIPLASPQSIILADPTLHLEIKNSLTPYIFINKWWIEK</sequence>
<keyword evidence="7" id="KW-1185">Reference proteome</keyword>
<dbReference type="SUPFAM" id="SSF53850">
    <property type="entry name" value="Periplasmic binding protein-like II"/>
    <property type="match status" value="1"/>
</dbReference>
<dbReference type="InterPro" id="IPR039424">
    <property type="entry name" value="SBP_5"/>
</dbReference>
<dbReference type="OrthoDB" id="9796817at2"/>
<dbReference type="STRING" id="337097.BHF71_03550"/>
<dbReference type="PIRSF" id="PIRSF002741">
    <property type="entry name" value="MppA"/>
    <property type="match status" value="1"/>
</dbReference>
<reference evidence="6 7" key="1">
    <citation type="submission" date="2016-09" db="EMBL/GenBank/DDBJ databases">
        <title>Draft genome sequence for the type strain of Vulcanibacillus modesticaldus BR, a strictly anaerobic, moderately thermophilic, and nitrate-reducing bacterium from deep sea-hydrothermal vents of the Mid-Atlantic Ridge.</title>
        <authorList>
            <person name="Abin C.A."/>
            <person name="Hollibaugh J.T."/>
        </authorList>
    </citation>
    <scope>NUCLEOTIDE SEQUENCE [LARGE SCALE GENOMIC DNA]</scope>
    <source>
        <strain evidence="6 7">BR</strain>
    </source>
</reference>
<dbReference type="EMBL" id="MIJF01000056">
    <property type="protein sequence ID" value="OEF98103.1"/>
    <property type="molecule type" value="Genomic_DNA"/>
</dbReference>
<dbReference type="InterPro" id="IPR030678">
    <property type="entry name" value="Peptide/Ni-bd"/>
</dbReference>
<dbReference type="Gene3D" id="3.40.190.10">
    <property type="entry name" value="Periplasmic binding protein-like II"/>
    <property type="match status" value="1"/>
</dbReference>
<evidence type="ECO:0000256" key="2">
    <source>
        <dbReference type="ARBA" id="ARBA00022448"/>
    </source>
</evidence>
<dbReference type="GO" id="GO:1904680">
    <property type="term" value="F:peptide transmembrane transporter activity"/>
    <property type="evidence" value="ECO:0007669"/>
    <property type="project" value="TreeGrafter"/>
</dbReference>
<name>A0A1D2YSY4_9BACI</name>
<protein>
    <recommendedName>
        <fullName evidence="5">Solute-binding protein family 5 domain-containing protein</fullName>
    </recommendedName>
</protein>
<dbReference type="CDD" id="cd00995">
    <property type="entry name" value="PBP2_NikA_DppA_OppA_like"/>
    <property type="match status" value="1"/>
</dbReference>
<dbReference type="Proteomes" id="UP000243739">
    <property type="component" value="Unassembled WGS sequence"/>
</dbReference>
<gene>
    <name evidence="6" type="ORF">BHF71_03550</name>
</gene>
<feature type="chain" id="PRO_5008912725" description="Solute-binding protein family 5 domain-containing protein" evidence="4">
    <location>
        <begin position="27"/>
        <end position="526"/>
    </location>
</feature>